<evidence type="ECO:0000259" key="7">
    <source>
        <dbReference type="PROSITE" id="PS50930"/>
    </source>
</evidence>
<evidence type="ECO:0000256" key="1">
    <source>
        <dbReference type="ARBA" id="ARBA00022490"/>
    </source>
</evidence>
<evidence type="ECO:0000256" key="3">
    <source>
        <dbReference type="ARBA" id="ARBA00023159"/>
    </source>
</evidence>
<comment type="function">
    <text evidence="4">Required for high-level post-exponential phase expression of a series of secreted proteins.</text>
</comment>
<comment type="caution">
    <text evidence="8">The sequence shown here is derived from an EMBL/GenBank/DDBJ whole genome shotgun (WGS) entry which is preliminary data.</text>
</comment>
<dbReference type="InterPro" id="IPR001789">
    <property type="entry name" value="Sig_transdc_resp-reg_receiver"/>
</dbReference>
<dbReference type="EMBL" id="JBHTIU010000085">
    <property type="protein sequence ID" value="MFD0871621.1"/>
    <property type="molecule type" value="Genomic_DNA"/>
</dbReference>
<reference evidence="9" key="1">
    <citation type="journal article" date="2019" name="Int. J. Syst. Evol. Microbiol.">
        <title>The Global Catalogue of Microorganisms (GCM) 10K type strain sequencing project: providing services to taxonomists for standard genome sequencing and annotation.</title>
        <authorList>
            <consortium name="The Broad Institute Genomics Platform"/>
            <consortium name="The Broad Institute Genome Sequencing Center for Infectious Disease"/>
            <person name="Wu L."/>
            <person name="Ma J."/>
        </authorList>
    </citation>
    <scope>NUCLEOTIDE SEQUENCE [LARGE SCALE GENOMIC DNA]</scope>
    <source>
        <strain evidence="9">CCUG 57263</strain>
    </source>
</reference>
<dbReference type="Gene3D" id="3.40.50.2300">
    <property type="match status" value="1"/>
</dbReference>
<keyword evidence="1" id="KW-0963">Cytoplasm</keyword>
<organism evidence="8 9">
    <name type="scientific">Paenibacillus residui</name>
    <dbReference type="NCBI Taxonomy" id="629724"/>
    <lineage>
        <taxon>Bacteria</taxon>
        <taxon>Bacillati</taxon>
        <taxon>Bacillota</taxon>
        <taxon>Bacilli</taxon>
        <taxon>Bacillales</taxon>
        <taxon>Paenibacillaceae</taxon>
        <taxon>Paenibacillus</taxon>
    </lineage>
</organism>
<dbReference type="Gene3D" id="2.40.50.1020">
    <property type="entry name" value="LytTr DNA-binding domain"/>
    <property type="match status" value="1"/>
</dbReference>
<dbReference type="InterPro" id="IPR011006">
    <property type="entry name" value="CheY-like_superfamily"/>
</dbReference>
<dbReference type="PANTHER" id="PTHR37299:SF3">
    <property type="entry name" value="STAGE 0 SPORULATION PROTEIN A HOMOLOG"/>
    <property type="match status" value="1"/>
</dbReference>
<evidence type="ECO:0000313" key="9">
    <source>
        <dbReference type="Proteomes" id="UP001597120"/>
    </source>
</evidence>
<dbReference type="Pfam" id="PF04397">
    <property type="entry name" value="LytTR"/>
    <property type="match status" value="1"/>
</dbReference>
<dbReference type="SMART" id="SM00850">
    <property type="entry name" value="LytTR"/>
    <property type="match status" value="1"/>
</dbReference>
<dbReference type="Pfam" id="PF00072">
    <property type="entry name" value="Response_reg"/>
    <property type="match status" value="1"/>
</dbReference>
<dbReference type="SMART" id="SM00448">
    <property type="entry name" value="REC"/>
    <property type="match status" value="1"/>
</dbReference>
<accession>A0ABW3DE55</accession>
<proteinExistence type="predicted"/>
<feature type="domain" description="HTH LytTR-type" evidence="7">
    <location>
        <begin position="143"/>
        <end position="245"/>
    </location>
</feature>
<dbReference type="RefSeq" id="WP_379290775.1">
    <property type="nucleotide sequence ID" value="NZ_JBHTIU010000085.1"/>
</dbReference>
<name>A0ABW3DE55_9BACL</name>
<feature type="modified residue" description="4-aspartylphosphate" evidence="5">
    <location>
        <position position="61"/>
    </location>
</feature>
<sequence length="265" mass="31140">MLNVYICEDNKQQREQLERIVTHSIIRQRLDMKVALSSGDYLDILEQPRCDGGLPSLFLLDIDLKADINGIQLGGILRDRYPDCFIVFVTTHSELSYLTFQYKVEAFDFIIKDNPEQFHMRVEECLRKAYERHLKKGGDSRRMTIETDEAIINVKYEDVLFFETSSSPHKIKLHERNRQIEFYGTLKELEKQLDDRFYRCHKAYIVNVDNIREIDKLKRVVHMINGETCYVSFRYYSGLVKAMQSGTAEGSLEDDSLQKHRASTY</sequence>
<keyword evidence="3" id="KW-0010">Activator</keyword>
<protein>
    <submittedName>
        <fullName evidence="8">LytR/AlgR family response regulator transcription factor</fullName>
    </submittedName>
</protein>
<gene>
    <name evidence="8" type="ORF">ACFQ03_20995</name>
</gene>
<dbReference type="InterPro" id="IPR046947">
    <property type="entry name" value="LytR-like"/>
</dbReference>
<evidence type="ECO:0000256" key="2">
    <source>
        <dbReference type="ARBA" id="ARBA00023012"/>
    </source>
</evidence>
<keyword evidence="5" id="KW-0597">Phosphoprotein</keyword>
<evidence type="ECO:0000313" key="8">
    <source>
        <dbReference type="EMBL" id="MFD0871621.1"/>
    </source>
</evidence>
<dbReference type="Proteomes" id="UP001597120">
    <property type="component" value="Unassembled WGS sequence"/>
</dbReference>
<feature type="domain" description="Response regulatory" evidence="6">
    <location>
        <begin position="3"/>
        <end position="127"/>
    </location>
</feature>
<dbReference type="PROSITE" id="PS50110">
    <property type="entry name" value="RESPONSE_REGULATORY"/>
    <property type="match status" value="1"/>
</dbReference>
<dbReference type="PROSITE" id="PS50930">
    <property type="entry name" value="HTH_LYTTR"/>
    <property type="match status" value="1"/>
</dbReference>
<dbReference type="PANTHER" id="PTHR37299">
    <property type="entry name" value="TRANSCRIPTIONAL REGULATOR-RELATED"/>
    <property type="match status" value="1"/>
</dbReference>
<keyword evidence="2" id="KW-0902">Two-component regulatory system</keyword>
<keyword evidence="9" id="KW-1185">Reference proteome</keyword>
<evidence type="ECO:0000259" key="6">
    <source>
        <dbReference type="PROSITE" id="PS50110"/>
    </source>
</evidence>
<evidence type="ECO:0000256" key="5">
    <source>
        <dbReference type="PROSITE-ProRule" id="PRU00169"/>
    </source>
</evidence>
<evidence type="ECO:0000256" key="4">
    <source>
        <dbReference type="ARBA" id="ARBA00037164"/>
    </source>
</evidence>
<dbReference type="SUPFAM" id="SSF52172">
    <property type="entry name" value="CheY-like"/>
    <property type="match status" value="1"/>
</dbReference>
<dbReference type="InterPro" id="IPR007492">
    <property type="entry name" value="LytTR_DNA-bd_dom"/>
</dbReference>